<evidence type="ECO:0000256" key="1">
    <source>
        <dbReference type="ARBA" id="ARBA00005836"/>
    </source>
</evidence>
<keyword evidence="2" id="KW-0645">Protease</keyword>
<dbReference type="Gene3D" id="3.30.2290.10">
    <property type="entry name" value="PmbA/TldD superfamily"/>
    <property type="match status" value="1"/>
</dbReference>
<dbReference type="OrthoDB" id="98233at2157"/>
<comment type="similarity">
    <text evidence="1">Belongs to the peptidase U62 family.</text>
</comment>
<dbReference type="Pfam" id="PF19290">
    <property type="entry name" value="PmbA_TldD_2nd"/>
    <property type="match status" value="1"/>
</dbReference>
<dbReference type="GeneID" id="97549081"/>
<evidence type="ECO:0000313" key="9">
    <source>
        <dbReference type="Proteomes" id="UP000245657"/>
    </source>
</evidence>
<dbReference type="PIRSF" id="PIRSF004919">
    <property type="entry name" value="TldD"/>
    <property type="match status" value="1"/>
</dbReference>
<dbReference type="SUPFAM" id="SSF111283">
    <property type="entry name" value="Putative modulator of DNA gyrase, PmbA/TldD"/>
    <property type="match status" value="1"/>
</dbReference>
<dbReference type="GO" id="GO:0006508">
    <property type="term" value="P:proteolysis"/>
    <property type="evidence" value="ECO:0007669"/>
    <property type="project" value="UniProtKB-KW"/>
</dbReference>
<keyword evidence="4" id="KW-0482">Metalloprotease</keyword>
<dbReference type="InterPro" id="IPR002510">
    <property type="entry name" value="Metalloprtase-TldD/E_N"/>
</dbReference>
<dbReference type="InterPro" id="IPR045569">
    <property type="entry name" value="Metalloprtase-TldD/E_C"/>
</dbReference>
<dbReference type="PANTHER" id="PTHR30624">
    <property type="entry name" value="UNCHARACTERIZED PROTEIN TLDD AND PMBA"/>
    <property type="match status" value="1"/>
</dbReference>
<evidence type="ECO:0000256" key="3">
    <source>
        <dbReference type="ARBA" id="ARBA00022801"/>
    </source>
</evidence>
<dbReference type="EMBL" id="QGMY01000002">
    <property type="protein sequence ID" value="PWR73758.1"/>
    <property type="molecule type" value="Genomic_DNA"/>
</dbReference>
<comment type="caution">
    <text evidence="8">The sequence shown here is derived from an EMBL/GenBank/DDBJ whole genome shotgun (WGS) entry which is preliminary data.</text>
</comment>
<evidence type="ECO:0000256" key="4">
    <source>
        <dbReference type="ARBA" id="ARBA00023049"/>
    </source>
</evidence>
<keyword evidence="9" id="KW-1185">Reference proteome</keyword>
<dbReference type="InterPro" id="IPR045570">
    <property type="entry name" value="Metalloprtase-TldD/E_cen_dom"/>
</dbReference>
<evidence type="ECO:0000313" key="8">
    <source>
        <dbReference type="EMBL" id="PWR73758.1"/>
    </source>
</evidence>
<dbReference type="RefSeq" id="WP_109967038.1">
    <property type="nucleotide sequence ID" value="NZ_CP176093.1"/>
</dbReference>
<name>A0A2V2NBA4_9EURY</name>
<dbReference type="InterPro" id="IPR036059">
    <property type="entry name" value="TldD/PmbA_sf"/>
</dbReference>
<evidence type="ECO:0000259" key="6">
    <source>
        <dbReference type="Pfam" id="PF19289"/>
    </source>
</evidence>
<feature type="domain" description="Metalloprotease TldD/E N-terminal" evidence="5">
    <location>
        <begin position="8"/>
        <end position="55"/>
    </location>
</feature>
<organism evidence="8 9">
    <name type="scientific">Methanospirillum lacunae</name>
    <dbReference type="NCBI Taxonomy" id="668570"/>
    <lineage>
        <taxon>Archaea</taxon>
        <taxon>Methanobacteriati</taxon>
        <taxon>Methanobacteriota</taxon>
        <taxon>Stenosarchaea group</taxon>
        <taxon>Methanomicrobia</taxon>
        <taxon>Methanomicrobiales</taxon>
        <taxon>Methanospirillaceae</taxon>
        <taxon>Methanospirillum</taxon>
    </lineage>
</organism>
<feature type="domain" description="Metalloprotease TldD/E C-terminal" evidence="6">
    <location>
        <begin position="211"/>
        <end position="440"/>
    </location>
</feature>
<dbReference type="Pfam" id="PF01523">
    <property type="entry name" value="PmbA_TldD_1st"/>
    <property type="match status" value="1"/>
</dbReference>
<evidence type="ECO:0000259" key="5">
    <source>
        <dbReference type="Pfam" id="PF01523"/>
    </source>
</evidence>
<dbReference type="GO" id="GO:0005829">
    <property type="term" value="C:cytosol"/>
    <property type="evidence" value="ECO:0007669"/>
    <property type="project" value="TreeGrafter"/>
</dbReference>
<sequence>MPSEPRYYDIRRVKGEVTQIDIDNGRVEQAGTSFYDKATIRALGDLGWGVLSVSGDKIGTEDCSRKLVAEAMTASLITNERVDIASVPSKIHGIPKTGEDPRNVGIEEKVAILQDLEKAAAGENIVSRRVTYIEKAEEIHFIDSSGNEYRYELCRCGFSVLAVASRGGVVQMGYERDHTIRGLNIRHRQDLARESAHRANSLLDAKPAKGGKMHAILDPELGGVFAHEAVGHAAEGDLVREGNSVLIGKIGQTIGTPVITIVDDPSLVEFGFCPMDDEGSATSRTEIIKGGVMNSYLHSKETLARVGDGISGHCRGMAGEIPIVRMSNTFVENGEASYEEILESCKDGILLKGSRGGQVDPGRGMFQFNAEYGYLVEGGECTSMVRDVSLSGEILSTLHAVELVGNDRELHPGYCGKGGQTVPVTDGAPHLLLRDAIVGGCDVS</sequence>
<dbReference type="InterPro" id="IPR035068">
    <property type="entry name" value="TldD/PmbA_N"/>
</dbReference>
<dbReference type="InterPro" id="IPR025502">
    <property type="entry name" value="TldD"/>
</dbReference>
<dbReference type="GO" id="GO:0008237">
    <property type="term" value="F:metallopeptidase activity"/>
    <property type="evidence" value="ECO:0007669"/>
    <property type="project" value="UniProtKB-KW"/>
</dbReference>
<feature type="domain" description="Metalloprotease TldD/E central" evidence="7">
    <location>
        <begin position="99"/>
        <end position="203"/>
    </location>
</feature>
<dbReference type="PANTHER" id="PTHR30624:SF0">
    <property type="entry name" value="METALLOPROTEASE SLR0863"/>
    <property type="match status" value="1"/>
</dbReference>
<dbReference type="Proteomes" id="UP000245657">
    <property type="component" value="Unassembled WGS sequence"/>
</dbReference>
<evidence type="ECO:0000259" key="7">
    <source>
        <dbReference type="Pfam" id="PF19290"/>
    </source>
</evidence>
<dbReference type="Pfam" id="PF19289">
    <property type="entry name" value="PmbA_TldD_3rd"/>
    <property type="match status" value="1"/>
</dbReference>
<proteinExistence type="inferred from homology"/>
<protein>
    <submittedName>
        <fullName evidence="8">TldD/PmbA family protein</fullName>
    </submittedName>
</protein>
<keyword evidence="3" id="KW-0378">Hydrolase</keyword>
<evidence type="ECO:0000256" key="2">
    <source>
        <dbReference type="ARBA" id="ARBA00022670"/>
    </source>
</evidence>
<accession>A0A2V2NBA4</accession>
<reference evidence="8 9" key="1">
    <citation type="submission" date="2018-05" db="EMBL/GenBank/DDBJ databases">
        <title>Draft genome of Methanospirillum lacunae Ki8-1.</title>
        <authorList>
            <person name="Dueholm M.S."/>
            <person name="Nielsen P.H."/>
            <person name="Bakmann L.F."/>
            <person name="Otzen D.E."/>
        </authorList>
    </citation>
    <scope>NUCLEOTIDE SEQUENCE [LARGE SCALE GENOMIC DNA]</scope>
    <source>
        <strain evidence="8 9">Ki8-1</strain>
    </source>
</reference>
<dbReference type="InterPro" id="IPR051463">
    <property type="entry name" value="Peptidase_U62_metallo"/>
</dbReference>
<gene>
    <name evidence="8" type="ORF">DK846_00885</name>
</gene>
<dbReference type="AlphaFoldDB" id="A0A2V2NBA4"/>